<dbReference type="AlphaFoldDB" id="A0AA37T3V0"/>
<evidence type="ECO:0000313" key="2">
    <source>
        <dbReference type="Proteomes" id="UP001156870"/>
    </source>
</evidence>
<proteinExistence type="predicted"/>
<dbReference type="RefSeq" id="WP_232595929.1">
    <property type="nucleotide sequence ID" value="NZ_BSPD01000048.1"/>
</dbReference>
<evidence type="ECO:0000313" key="1">
    <source>
        <dbReference type="EMBL" id="GLS26408.1"/>
    </source>
</evidence>
<dbReference type="EMBL" id="BSPD01000048">
    <property type="protein sequence ID" value="GLS26408.1"/>
    <property type="molecule type" value="Genomic_DNA"/>
</dbReference>
<evidence type="ECO:0008006" key="3">
    <source>
        <dbReference type="Google" id="ProtNLM"/>
    </source>
</evidence>
<comment type="caution">
    <text evidence="1">The sequence shown here is derived from an EMBL/GenBank/DDBJ whole genome shotgun (WGS) entry which is preliminary data.</text>
</comment>
<dbReference type="Proteomes" id="UP001156870">
    <property type="component" value="Unassembled WGS sequence"/>
</dbReference>
<name>A0AA37T3V0_9GAMM</name>
<reference evidence="1 2" key="1">
    <citation type="journal article" date="2014" name="Int. J. Syst. Evol. Microbiol.">
        <title>Complete genome sequence of Corynebacterium casei LMG S-19264T (=DSM 44701T), isolated from a smear-ripened cheese.</title>
        <authorList>
            <consortium name="US DOE Joint Genome Institute (JGI-PGF)"/>
            <person name="Walter F."/>
            <person name="Albersmeier A."/>
            <person name="Kalinowski J."/>
            <person name="Ruckert C."/>
        </authorList>
    </citation>
    <scope>NUCLEOTIDE SEQUENCE [LARGE SCALE GENOMIC DNA]</scope>
    <source>
        <strain evidence="1 2">NBRC 110095</strain>
    </source>
</reference>
<organism evidence="1 2">
    <name type="scientific">Marinibactrum halimedae</name>
    <dbReference type="NCBI Taxonomy" id="1444977"/>
    <lineage>
        <taxon>Bacteria</taxon>
        <taxon>Pseudomonadati</taxon>
        <taxon>Pseudomonadota</taxon>
        <taxon>Gammaproteobacteria</taxon>
        <taxon>Cellvibrionales</taxon>
        <taxon>Cellvibrionaceae</taxon>
        <taxon>Marinibactrum</taxon>
    </lineage>
</organism>
<accession>A0AA37T3V0</accession>
<dbReference type="NCBIfam" id="NF047593">
    <property type="entry name" value="IS66_ISAeme5_TnpA"/>
    <property type="match status" value="1"/>
</dbReference>
<protein>
    <recommendedName>
        <fullName evidence="3">IS66 family insertion sequence element accessory protein TnpB</fullName>
    </recommendedName>
</protein>
<keyword evidence="2" id="KW-1185">Reference proteome</keyword>
<sequence length="101" mass="11645">MPKYRRYNWPHLLSEFEKSELTQVEFCKQHNVNPKYFSIKLSERKKAQAKQAFATVVVQPHKEPTQPQPLDKLTIEIGQCKIHCPAAMSIPNLVALVKSLT</sequence>
<gene>
    <name evidence="1" type="ORF">GCM10007877_21230</name>
</gene>